<dbReference type="GO" id="GO:0047480">
    <property type="term" value="F:UDP-N-acetylmuramoyl-tripeptide-D-alanyl-D-alanine ligase activity"/>
    <property type="evidence" value="ECO:0007669"/>
    <property type="project" value="UniProtKB-EC"/>
</dbReference>
<protein>
    <recommendedName>
        <fullName evidence="6">UDP-N-acetylmuramoyl-tripeptide--D-alanyl-D-alanine ligase</fullName>
        <ecNumber evidence="6">6.3.2.10</ecNumber>
    </recommendedName>
</protein>
<dbReference type="EMBL" id="JACEOL010000029">
    <property type="protein sequence ID" value="MBA4602315.1"/>
    <property type="molecule type" value="Genomic_DNA"/>
</dbReference>
<comment type="pathway">
    <text evidence="6">Cell wall biogenesis; peptidoglycan biosynthesis.</text>
</comment>
<comment type="subcellular location">
    <subcellularLocation>
        <location evidence="6">Cytoplasm</location>
    </subcellularLocation>
</comment>
<name>A0A7W2AS46_9BACL</name>
<dbReference type="GO" id="GO:0051301">
    <property type="term" value="P:cell division"/>
    <property type="evidence" value="ECO:0007669"/>
    <property type="project" value="UniProtKB-KW"/>
</dbReference>
<dbReference type="EC" id="6.3.2.10" evidence="6"/>
<evidence type="ECO:0000256" key="5">
    <source>
        <dbReference type="ARBA" id="ARBA00023306"/>
    </source>
</evidence>
<evidence type="ECO:0000256" key="4">
    <source>
        <dbReference type="ARBA" id="ARBA00022840"/>
    </source>
</evidence>
<dbReference type="Gene3D" id="3.40.1390.10">
    <property type="entry name" value="MurE/MurF, N-terminal domain"/>
    <property type="match status" value="1"/>
</dbReference>
<evidence type="ECO:0000256" key="1">
    <source>
        <dbReference type="ARBA" id="ARBA00022598"/>
    </source>
</evidence>
<evidence type="ECO:0000313" key="10">
    <source>
        <dbReference type="Proteomes" id="UP000538292"/>
    </source>
</evidence>
<comment type="function">
    <text evidence="6">Involved in cell wall formation. Catalyzes the final step in the synthesis of UDP-N-acetylmuramoyl-pentapeptide, the precursor of murein.</text>
</comment>
<evidence type="ECO:0000256" key="6">
    <source>
        <dbReference type="RuleBase" id="RU004136"/>
    </source>
</evidence>
<feature type="domain" description="Mur ligase central" evidence="8">
    <location>
        <begin position="111"/>
        <end position="297"/>
    </location>
</feature>
<evidence type="ECO:0000259" key="8">
    <source>
        <dbReference type="Pfam" id="PF08245"/>
    </source>
</evidence>
<dbReference type="NCBIfam" id="TIGR01143">
    <property type="entry name" value="murF"/>
    <property type="match status" value="1"/>
</dbReference>
<dbReference type="Gene3D" id="3.40.1190.10">
    <property type="entry name" value="Mur-like, catalytic domain"/>
    <property type="match status" value="1"/>
</dbReference>
<dbReference type="GO" id="GO:0009252">
    <property type="term" value="P:peptidoglycan biosynthetic process"/>
    <property type="evidence" value="ECO:0007669"/>
    <property type="project" value="UniProtKB-UniPathway"/>
</dbReference>
<dbReference type="InterPro" id="IPR005863">
    <property type="entry name" value="UDP-N-AcMur_synth"/>
</dbReference>
<keyword evidence="2 6" id="KW-0132">Cell division</keyword>
<sequence>MKAISLKKLAQVIGGRFITGSPAKIVHSLNFGNPKQLKPHQVYFYTRKCRYEKQLKAIQRIRPTAVVIPAHISARHIPAGTSIIRVKDAYEAFWKAGLWNWKQCPARVIAITGSAGKSTTTEMVASILKYRWPMVKTQGNLNTYSFLPSYLTRLTGREKLLLLEMGMKSLNNIRKQCQVVYPEIGAVTNVGEAHAGSLGGLNLIVKAKQELVDGIRKRGILLLNADDARSRRLRTNRFQGKIFTFGIHHPAHVQAKNIRYSSKGMRFDAILHGRSFPVFIPIFGTHNVYNALTAIGISWAFGANIAEMQKGLATFRAPKMRLQFIRCRSGRILINDAWNANPTAMKAGLNVLKNVSGSRPSIAVLGDMLELGSYSHYAHVQVGRYVSKLGISQLITLGQRGKIIAQAAVSSGMNRKKVFACQNYQQALYYLAKTPKHAMIYFKASRSLHFERLVKKLRNS</sequence>
<keyword evidence="10" id="KW-1185">Reference proteome</keyword>
<proteinExistence type="predicted"/>
<keyword evidence="6" id="KW-0961">Cell wall biogenesis/degradation</keyword>
<reference evidence="9 10" key="1">
    <citation type="submission" date="2020-07" db="EMBL/GenBank/DDBJ databases">
        <title>Thermoactinomyces phylogeny.</title>
        <authorList>
            <person name="Dunlap C."/>
        </authorList>
    </citation>
    <scope>NUCLEOTIDE SEQUENCE [LARGE SCALE GENOMIC DNA]</scope>
    <source>
        <strain evidence="9 10">AMNI-1</strain>
    </source>
</reference>
<comment type="caution">
    <text evidence="9">The sequence shown here is derived from an EMBL/GenBank/DDBJ whole genome shotgun (WGS) entry which is preliminary data.</text>
</comment>
<keyword evidence="4" id="KW-0067">ATP-binding</keyword>
<dbReference type="PANTHER" id="PTHR43024">
    <property type="entry name" value="UDP-N-ACETYLMURAMOYL-TRIPEPTIDE--D-ALANYL-D-ALANINE LIGASE"/>
    <property type="match status" value="1"/>
</dbReference>
<dbReference type="InterPro" id="IPR013221">
    <property type="entry name" value="Mur_ligase_cen"/>
</dbReference>
<gene>
    <name evidence="9" type="ORF">H2C83_08295</name>
</gene>
<dbReference type="Gene3D" id="3.90.190.20">
    <property type="entry name" value="Mur ligase, C-terminal domain"/>
    <property type="match status" value="1"/>
</dbReference>
<dbReference type="GO" id="GO:0008360">
    <property type="term" value="P:regulation of cell shape"/>
    <property type="evidence" value="ECO:0007669"/>
    <property type="project" value="UniProtKB-KW"/>
</dbReference>
<evidence type="ECO:0000256" key="3">
    <source>
        <dbReference type="ARBA" id="ARBA00022741"/>
    </source>
</evidence>
<dbReference type="Pfam" id="PF08245">
    <property type="entry name" value="Mur_ligase_M"/>
    <property type="match status" value="1"/>
</dbReference>
<keyword evidence="6" id="KW-0573">Peptidoglycan synthesis</keyword>
<keyword evidence="3" id="KW-0547">Nucleotide-binding</keyword>
<dbReference type="SUPFAM" id="SSF53244">
    <property type="entry name" value="MurD-like peptide ligases, peptide-binding domain"/>
    <property type="match status" value="1"/>
</dbReference>
<dbReference type="GO" id="GO:0071555">
    <property type="term" value="P:cell wall organization"/>
    <property type="evidence" value="ECO:0007669"/>
    <property type="project" value="UniProtKB-KW"/>
</dbReference>
<dbReference type="SUPFAM" id="SSF53623">
    <property type="entry name" value="MurD-like peptide ligases, catalytic domain"/>
    <property type="match status" value="1"/>
</dbReference>
<evidence type="ECO:0000259" key="7">
    <source>
        <dbReference type="Pfam" id="PF02875"/>
    </source>
</evidence>
<dbReference type="GO" id="GO:0005737">
    <property type="term" value="C:cytoplasm"/>
    <property type="evidence" value="ECO:0007669"/>
    <property type="project" value="UniProtKB-SubCell"/>
</dbReference>
<evidence type="ECO:0000313" key="9">
    <source>
        <dbReference type="EMBL" id="MBA4602315.1"/>
    </source>
</evidence>
<dbReference type="InterPro" id="IPR036565">
    <property type="entry name" value="Mur-like_cat_sf"/>
</dbReference>
<feature type="domain" description="Mur ligase C-terminal" evidence="7">
    <location>
        <begin position="320"/>
        <end position="445"/>
    </location>
</feature>
<dbReference type="Pfam" id="PF02875">
    <property type="entry name" value="Mur_ligase_C"/>
    <property type="match status" value="1"/>
</dbReference>
<dbReference type="UniPathway" id="UPA00219"/>
<dbReference type="RefSeq" id="WP_181739722.1">
    <property type="nucleotide sequence ID" value="NZ_JACEOL010000029.1"/>
</dbReference>
<comment type="catalytic activity">
    <reaction evidence="6">
        <text>D-alanyl-D-alanine + UDP-N-acetyl-alpha-D-muramoyl-L-alanyl-gamma-D-glutamyl-meso-2,6-diaminopimelate + ATP = UDP-N-acetyl-alpha-D-muramoyl-L-alanyl-gamma-D-glutamyl-meso-2,6-diaminopimeloyl-D-alanyl-D-alanine + ADP + phosphate + H(+)</text>
        <dbReference type="Rhea" id="RHEA:28374"/>
        <dbReference type="ChEBI" id="CHEBI:15378"/>
        <dbReference type="ChEBI" id="CHEBI:30616"/>
        <dbReference type="ChEBI" id="CHEBI:43474"/>
        <dbReference type="ChEBI" id="CHEBI:57822"/>
        <dbReference type="ChEBI" id="CHEBI:61386"/>
        <dbReference type="ChEBI" id="CHEBI:83905"/>
        <dbReference type="ChEBI" id="CHEBI:456216"/>
        <dbReference type="EC" id="6.3.2.10"/>
    </reaction>
</comment>
<dbReference type="InterPro" id="IPR004101">
    <property type="entry name" value="Mur_ligase_C"/>
</dbReference>
<dbReference type="PANTHER" id="PTHR43024:SF1">
    <property type="entry name" value="UDP-N-ACETYLMURAMOYL-TRIPEPTIDE--D-ALANYL-D-ALANINE LIGASE"/>
    <property type="match status" value="1"/>
</dbReference>
<accession>A0A7W2AS46</accession>
<dbReference type="InterPro" id="IPR036615">
    <property type="entry name" value="Mur_ligase_C_dom_sf"/>
</dbReference>
<dbReference type="InterPro" id="IPR051046">
    <property type="entry name" value="MurCDEF_CellWall_CoF430Synth"/>
</dbReference>
<dbReference type="AlphaFoldDB" id="A0A7W2AS46"/>
<organism evidence="9 10">
    <name type="scientific">Thermoactinomyces mirandus</name>
    <dbReference type="NCBI Taxonomy" id="2756294"/>
    <lineage>
        <taxon>Bacteria</taxon>
        <taxon>Bacillati</taxon>
        <taxon>Bacillota</taxon>
        <taxon>Bacilli</taxon>
        <taxon>Bacillales</taxon>
        <taxon>Thermoactinomycetaceae</taxon>
        <taxon>Thermoactinomyces</taxon>
    </lineage>
</organism>
<keyword evidence="6" id="KW-0133">Cell shape</keyword>
<dbReference type="Proteomes" id="UP000538292">
    <property type="component" value="Unassembled WGS sequence"/>
</dbReference>
<evidence type="ECO:0000256" key="2">
    <source>
        <dbReference type="ARBA" id="ARBA00022618"/>
    </source>
</evidence>
<keyword evidence="5 6" id="KW-0131">Cell cycle</keyword>
<dbReference type="GO" id="GO:0005524">
    <property type="term" value="F:ATP binding"/>
    <property type="evidence" value="ECO:0007669"/>
    <property type="project" value="UniProtKB-KW"/>
</dbReference>
<keyword evidence="1 9" id="KW-0436">Ligase</keyword>